<dbReference type="EMBL" id="JAFLNF010000003">
    <property type="protein sequence ID" value="MBO0345512.1"/>
    <property type="molecule type" value="Genomic_DNA"/>
</dbReference>
<dbReference type="InterPro" id="IPR018638">
    <property type="entry name" value="DUF2061_membrane"/>
</dbReference>
<proteinExistence type="predicted"/>
<name>A0A939EP67_9HYPH</name>
<evidence type="ECO:0000313" key="3">
    <source>
        <dbReference type="EMBL" id="MBO0345512.1"/>
    </source>
</evidence>
<dbReference type="RefSeq" id="WP_206940139.1">
    <property type="nucleotide sequence ID" value="NZ_JAFLNF010000003.1"/>
</dbReference>
<keyword evidence="4" id="KW-1185">Reference proteome</keyword>
<feature type="domain" description="DUF2061" evidence="2">
    <location>
        <begin position="9"/>
        <end position="59"/>
    </location>
</feature>
<organism evidence="3 4">
    <name type="scientific">Roseibium limicola</name>
    <dbReference type="NCBI Taxonomy" id="2816037"/>
    <lineage>
        <taxon>Bacteria</taxon>
        <taxon>Pseudomonadati</taxon>
        <taxon>Pseudomonadota</taxon>
        <taxon>Alphaproteobacteria</taxon>
        <taxon>Hyphomicrobiales</taxon>
        <taxon>Stappiaceae</taxon>
        <taxon>Roseibium</taxon>
    </lineage>
</organism>
<dbReference type="Pfam" id="PF09834">
    <property type="entry name" value="DUF2061"/>
    <property type="match status" value="1"/>
</dbReference>
<evidence type="ECO:0000259" key="2">
    <source>
        <dbReference type="Pfam" id="PF09834"/>
    </source>
</evidence>
<sequence length="67" mass="7511">METTRRTFAKSVTWQIMGILTMTGLSYPHTGSLLSALSLSLTASLTGFCFFFVHEKLWNKVHWGKSG</sequence>
<gene>
    <name evidence="3" type="ORF">J0X15_09795</name>
</gene>
<comment type="caution">
    <text evidence="3">The sequence shown here is derived from an EMBL/GenBank/DDBJ whole genome shotgun (WGS) entry which is preliminary data.</text>
</comment>
<keyword evidence="1" id="KW-0812">Transmembrane</keyword>
<evidence type="ECO:0000256" key="1">
    <source>
        <dbReference type="SAM" id="Phobius"/>
    </source>
</evidence>
<reference evidence="3" key="1">
    <citation type="submission" date="2021-03" db="EMBL/GenBank/DDBJ databases">
        <title>Roseibium sp. CAU 1637 isolated from Incheon.</title>
        <authorList>
            <person name="Kim W."/>
        </authorList>
    </citation>
    <scope>NUCLEOTIDE SEQUENCE</scope>
    <source>
        <strain evidence="3">CAU 1637</strain>
    </source>
</reference>
<dbReference type="Proteomes" id="UP000664779">
    <property type="component" value="Unassembled WGS sequence"/>
</dbReference>
<keyword evidence="1" id="KW-1133">Transmembrane helix</keyword>
<feature type="transmembrane region" description="Helical" evidence="1">
    <location>
        <begin position="33"/>
        <end position="53"/>
    </location>
</feature>
<protein>
    <submittedName>
        <fullName evidence="3">DUF2061 domain-containing protein</fullName>
    </submittedName>
</protein>
<dbReference type="AlphaFoldDB" id="A0A939EP67"/>
<keyword evidence="1" id="KW-0472">Membrane</keyword>
<accession>A0A939EP67</accession>
<evidence type="ECO:0000313" key="4">
    <source>
        <dbReference type="Proteomes" id="UP000664779"/>
    </source>
</evidence>